<name>A0A6A6UI28_9PEZI</name>
<dbReference type="Proteomes" id="UP000799302">
    <property type="component" value="Unassembled WGS sequence"/>
</dbReference>
<evidence type="ECO:0000256" key="4">
    <source>
        <dbReference type="ARBA" id="ARBA00047645"/>
    </source>
</evidence>
<evidence type="ECO:0000259" key="9">
    <source>
        <dbReference type="PROSITE" id="PS51160"/>
    </source>
</evidence>
<evidence type="ECO:0000313" key="10">
    <source>
        <dbReference type="EMBL" id="KAF2670748.1"/>
    </source>
</evidence>
<gene>
    <name evidence="10" type="ORF">BT63DRAFT_453112</name>
</gene>
<evidence type="ECO:0000256" key="1">
    <source>
        <dbReference type="ARBA" id="ARBA00005614"/>
    </source>
</evidence>
<feature type="compositionally biased region" description="Basic and acidic residues" evidence="8">
    <location>
        <begin position="72"/>
        <end position="85"/>
    </location>
</feature>
<dbReference type="PROSITE" id="PS00151">
    <property type="entry name" value="ACYLPHOSPHATASE_2"/>
    <property type="match status" value="1"/>
</dbReference>
<organism evidence="10 11">
    <name type="scientific">Microthyrium microscopicum</name>
    <dbReference type="NCBI Taxonomy" id="703497"/>
    <lineage>
        <taxon>Eukaryota</taxon>
        <taxon>Fungi</taxon>
        <taxon>Dikarya</taxon>
        <taxon>Ascomycota</taxon>
        <taxon>Pezizomycotina</taxon>
        <taxon>Dothideomycetes</taxon>
        <taxon>Dothideomycetes incertae sedis</taxon>
        <taxon>Microthyriales</taxon>
        <taxon>Microthyriaceae</taxon>
        <taxon>Microthyrium</taxon>
    </lineage>
</organism>
<proteinExistence type="inferred from homology"/>
<sequence length="91" mass="9976">MSRRIKYKVTGSVQGVNFRYYTAREANKIGVTGFVQNDDDGSVSGEAQGDDQALKQFLEIVKKGPPAADVSDVTKSDIDSKEGESKFNQTR</sequence>
<dbReference type="EC" id="3.6.1.7" evidence="2 5"/>
<dbReference type="InterPro" id="IPR036046">
    <property type="entry name" value="Acylphosphatase-like_dom_sf"/>
</dbReference>
<dbReference type="InterPro" id="IPR017968">
    <property type="entry name" value="Acylphosphatase_CS"/>
</dbReference>
<accession>A0A6A6UI28</accession>
<evidence type="ECO:0000256" key="8">
    <source>
        <dbReference type="SAM" id="MobiDB-lite"/>
    </source>
</evidence>
<dbReference type="AlphaFoldDB" id="A0A6A6UI28"/>
<dbReference type="PROSITE" id="PS51160">
    <property type="entry name" value="ACYLPHOSPHATASE_3"/>
    <property type="match status" value="1"/>
</dbReference>
<evidence type="ECO:0000256" key="7">
    <source>
        <dbReference type="RuleBase" id="RU004168"/>
    </source>
</evidence>
<dbReference type="InterPro" id="IPR020456">
    <property type="entry name" value="Acylphosphatase"/>
</dbReference>
<dbReference type="Pfam" id="PF00708">
    <property type="entry name" value="Acylphosphatase"/>
    <property type="match status" value="1"/>
</dbReference>
<dbReference type="PROSITE" id="PS00150">
    <property type="entry name" value="ACYLPHOSPHATASE_1"/>
    <property type="match status" value="1"/>
</dbReference>
<dbReference type="PANTHER" id="PTHR10029">
    <property type="entry name" value="ACYLPHOSPHATASE"/>
    <property type="match status" value="1"/>
</dbReference>
<dbReference type="OrthoDB" id="7961613at2759"/>
<keyword evidence="3 5" id="KW-0378">Hydrolase</keyword>
<feature type="domain" description="Acylphosphatase-like" evidence="9">
    <location>
        <begin position="4"/>
        <end position="91"/>
    </location>
</feature>
<dbReference type="InterPro" id="IPR001792">
    <property type="entry name" value="Acylphosphatase-like_dom"/>
</dbReference>
<dbReference type="PANTHER" id="PTHR10029:SF3">
    <property type="entry name" value="ACYLPHOSPHATASE-RELATED"/>
    <property type="match status" value="1"/>
</dbReference>
<dbReference type="GO" id="GO:0003998">
    <property type="term" value="F:acylphosphatase activity"/>
    <property type="evidence" value="ECO:0007669"/>
    <property type="project" value="UniProtKB-EC"/>
</dbReference>
<dbReference type="EMBL" id="MU004233">
    <property type="protein sequence ID" value="KAF2670748.1"/>
    <property type="molecule type" value="Genomic_DNA"/>
</dbReference>
<dbReference type="PRINTS" id="PR00112">
    <property type="entry name" value="ACYLPHPHTASE"/>
</dbReference>
<dbReference type="Gene3D" id="3.30.70.100">
    <property type="match status" value="1"/>
</dbReference>
<comment type="catalytic activity">
    <reaction evidence="4 5 6">
        <text>an acyl phosphate + H2O = a carboxylate + phosphate + H(+)</text>
        <dbReference type="Rhea" id="RHEA:14965"/>
        <dbReference type="ChEBI" id="CHEBI:15377"/>
        <dbReference type="ChEBI" id="CHEBI:15378"/>
        <dbReference type="ChEBI" id="CHEBI:29067"/>
        <dbReference type="ChEBI" id="CHEBI:43474"/>
        <dbReference type="ChEBI" id="CHEBI:59918"/>
        <dbReference type="EC" id="3.6.1.7"/>
    </reaction>
</comment>
<keyword evidence="11" id="KW-1185">Reference proteome</keyword>
<feature type="region of interest" description="Disordered" evidence="8">
    <location>
        <begin position="67"/>
        <end position="91"/>
    </location>
</feature>
<feature type="active site" evidence="5">
    <location>
        <position position="19"/>
    </location>
</feature>
<evidence type="ECO:0000256" key="2">
    <source>
        <dbReference type="ARBA" id="ARBA00012150"/>
    </source>
</evidence>
<protein>
    <recommendedName>
        <fullName evidence="2 5">Acylphosphatase</fullName>
        <ecNumber evidence="2 5">3.6.1.7</ecNumber>
    </recommendedName>
</protein>
<reference evidence="10" key="1">
    <citation type="journal article" date="2020" name="Stud. Mycol.">
        <title>101 Dothideomycetes genomes: a test case for predicting lifestyles and emergence of pathogens.</title>
        <authorList>
            <person name="Haridas S."/>
            <person name="Albert R."/>
            <person name="Binder M."/>
            <person name="Bloem J."/>
            <person name="Labutti K."/>
            <person name="Salamov A."/>
            <person name="Andreopoulos B."/>
            <person name="Baker S."/>
            <person name="Barry K."/>
            <person name="Bills G."/>
            <person name="Bluhm B."/>
            <person name="Cannon C."/>
            <person name="Castanera R."/>
            <person name="Culley D."/>
            <person name="Daum C."/>
            <person name="Ezra D."/>
            <person name="Gonzalez J."/>
            <person name="Henrissat B."/>
            <person name="Kuo A."/>
            <person name="Liang C."/>
            <person name="Lipzen A."/>
            <person name="Lutzoni F."/>
            <person name="Magnuson J."/>
            <person name="Mondo S."/>
            <person name="Nolan M."/>
            <person name="Ohm R."/>
            <person name="Pangilinan J."/>
            <person name="Park H.-J."/>
            <person name="Ramirez L."/>
            <person name="Alfaro M."/>
            <person name="Sun H."/>
            <person name="Tritt A."/>
            <person name="Yoshinaga Y."/>
            <person name="Zwiers L.-H."/>
            <person name="Turgeon B."/>
            <person name="Goodwin S."/>
            <person name="Spatafora J."/>
            <person name="Crous P."/>
            <person name="Grigoriev I."/>
        </authorList>
    </citation>
    <scope>NUCLEOTIDE SEQUENCE</scope>
    <source>
        <strain evidence="10">CBS 115976</strain>
    </source>
</reference>
<comment type="similarity">
    <text evidence="1 7">Belongs to the acylphosphatase family.</text>
</comment>
<evidence type="ECO:0000313" key="11">
    <source>
        <dbReference type="Proteomes" id="UP000799302"/>
    </source>
</evidence>
<evidence type="ECO:0000256" key="6">
    <source>
        <dbReference type="RuleBase" id="RU000553"/>
    </source>
</evidence>
<dbReference type="SUPFAM" id="SSF54975">
    <property type="entry name" value="Acylphosphatase/BLUF domain-like"/>
    <property type="match status" value="1"/>
</dbReference>
<evidence type="ECO:0000256" key="5">
    <source>
        <dbReference type="PROSITE-ProRule" id="PRU00520"/>
    </source>
</evidence>
<feature type="active site" evidence="5">
    <location>
        <position position="37"/>
    </location>
</feature>
<evidence type="ECO:0000256" key="3">
    <source>
        <dbReference type="ARBA" id="ARBA00022801"/>
    </source>
</evidence>